<feature type="compositionally biased region" description="Low complexity" evidence="1">
    <location>
        <begin position="9"/>
        <end position="31"/>
    </location>
</feature>
<dbReference type="OrthoDB" id="5343688at2759"/>
<evidence type="ECO:0000256" key="1">
    <source>
        <dbReference type="SAM" id="MobiDB-lite"/>
    </source>
</evidence>
<keyword evidence="2" id="KW-0472">Membrane</keyword>
<dbReference type="Gene3D" id="3.40.630.30">
    <property type="match status" value="1"/>
</dbReference>
<name>A0A0F4Z032_RASE3</name>
<keyword evidence="5" id="KW-1185">Reference proteome</keyword>
<dbReference type="InterPro" id="IPR016181">
    <property type="entry name" value="Acyl_CoA_acyltransferase"/>
</dbReference>
<dbReference type="Pfam" id="PF00583">
    <property type="entry name" value="Acetyltransf_1"/>
    <property type="match status" value="1"/>
</dbReference>
<dbReference type="Proteomes" id="UP000053958">
    <property type="component" value="Unassembled WGS sequence"/>
</dbReference>
<gene>
    <name evidence="4" type="ORF">T310_2071</name>
</gene>
<evidence type="ECO:0000259" key="3">
    <source>
        <dbReference type="Pfam" id="PF00583"/>
    </source>
</evidence>
<evidence type="ECO:0000256" key="2">
    <source>
        <dbReference type="SAM" id="Phobius"/>
    </source>
</evidence>
<feature type="transmembrane region" description="Helical" evidence="2">
    <location>
        <begin position="73"/>
        <end position="95"/>
    </location>
</feature>
<keyword evidence="2" id="KW-0812">Transmembrane</keyword>
<keyword evidence="2" id="KW-1133">Transmembrane helix</keyword>
<accession>A0A0F4Z032</accession>
<dbReference type="AlphaFoldDB" id="A0A0F4Z032"/>
<dbReference type="SUPFAM" id="SSF55729">
    <property type="entry name" value="Acyl-CoA N-acyltransferases (Nat)"/>
    <property type="match status" value="1"/>
</dbReference>
<evidence type="ECO:0000313" key="4">
    <source>
        <dbReference type="EMBL" id="KKA23887.1"/>
    </source>
</evidence>
<comment type="caution">
    <text evidence="4">The sequence shown here is derived from an EMBL/GenBank/DDBJ whole genome shotgun (WGS) entry which is preliminary data.</text>
</comment>
<reference evidence="4 5" key="1">
    <citation type="submission" date="2015-04" db="EMBL/GenBank/DDBJ databases">
        <authorList>
            <person name="Heijne W.H."/>
            <person name="Fedorova N.D."/>
            <person name="Nierman W.C."/>
            <person name="Vollebregt A.W."/>
            <person name="Zhao Z."/>
            <person name="Wu L."/>
            <person name="Kumar M."/>
            <person name="Stam H."/>
            <person name="van den Berg M.A."/>
            <person name="Pel H.J."/>
        </authorList>
    </citation>
    <scope>NUCLEOTIDE SEQUENCE [LARGE SCALE GENOMIC DNA]</scope>
    <source>
        <strain evidence="4 5">CBS 393.64</strain>
    </source>
</reference>
<feature type="transmembrane region" description="Helical" evidence="2">
    <location>
        <begin position="101"/>
        <end position="122"/>
    </location>
</feature>
<dbReference type="EMBL" id="LASV01000083">
    <property type="protein sequence ID" value="KKA23887.1"/>
    <property type="molecule type" value="Genomic_DNA"/>
</dbReference>
<dbReference type="RefSeq" id="XP_013330499.1">
    <property type="nucleotide sequence ID" value="XM_013475045.1"/>
</dbReference>
<dbReference type="GeneID" id="25314422"/>
<protein>
    <submittedName>
        <fullName evidence="4">Acetyltransferase, GNAT family</fullName>
    </submittedName>
</protein>
<evidence type="ECO:0000313" key="5">
    <source>
        <dbReference type="Proteomes" id="UP000053958"/>
    </source>
</evidence>
<feature type="region of interest" description="Disordered" evidence="1">
    <location>
        <begin position="1"/>
        <end position="38"/>
    </location>
</feature>
<proteinExistence type="predicted"/>
<dbReference type="InterPro" id="IPR000182">
    <property type="entry name" value="GNAT_dom"/>
</dbReference>
<dbReference type="GO" id="GO:0016747">
    <property type="term" value="F:acyltransferase activity, transferring groups other than amino-acyl groups"/>
    <property type="evidence" value="ECO:0007669"/>
    <property type="project" value="InterPro"/>
</dbReference>
<organism evidence="4 5">
    <name type="scientific">Rasamsonia emersonii (strain ATCC 16479 / CBS 393.64 / IMI 116815)</name>
    <dbReference type="NCBI Taxonomy" id="1408163"/>
    <lineage>
        <taxon>Eukaryota</taxon>
        <taxon>Fungi</taxon>
        <taxon>Dikarya</taxon>
        <taxon>Ascomycota</taxon>
        <taxon>Pezizomycotina</taxon>
        <taxon>Eurotiomycetes</taxon>
        <taxon>Eurotiomycetidae</taxon>
        <taxon>Eurotiales</taxon>
        <taxon>Trichocomaceae</taxon>
        <taxon>Rasamsonia</taxon>
    </lineage>
</organism>
<keyword evidence="4" id="KW-0808">Transferase</keyword>
<sequence length="288" mass="31428">MGKGKNTTEDNPPTTTTDSTPTARAAATTTDGVRDDIPPLTTYQANAKNDRIDALRLVADSVAQQRQEASRAVISHPAVLALTTAVLAIVFGALYHDRSDLGLVLTTMAGCVMAGLAGVGYATSGYLELAERTGTWAWLYGREREKSGAMKEREKEEDIILVTKYGDEIIGTVVLRLLTSEQNSESSKSKKSKSNAKSKDPGPGFTAVIRAWTVKRRYRTKGIGTGLLEEAVSLCRKNSWEGPVFDEHHANSVRLLPAMFLGDLFEKRETRARRALENVKRRLSSSPS</sequence>
<feature type="domain" description="N-acetyltransferase" evidence="3">
    <location>
        <begin position="141"/>
        <end position="238"/>
    </location>
</feature>